<evidence type="ECO:0000256" key="1">
    <source>
        <dbReference type="ARBA" id="ARBA00000971"/>
    </source>
</evidence>
<evidence type="ECO:0000256" key="5">
    <source>
        <dbReference type="ARBA" id="ARBA00022729"/>
    </source>
</evidence>
<feature type="signal peptide" evidence="14">
    <location>
        <begin position="1"/>
        <end position="18"/>
    </location>
</feature>
<evidence type="ECO:0000256" key="6">
    <source>
        <dbReference type="ARBA" id="ARBA00023110"/>
    </source>
</evidence>
<dbReference type="PANTHER" id="PTHR47245:SF1">
    <property type="entry name" value="FOLDASE PROTEIN PRSA"/>
    <property type="match status" value="1"/>
</dbReference>
<comment type="catalytic activity">
    <reaction evidence="1 11">
        <text>[protein]-peptidylproline (omega=180) = [protein]-peptidylproline (omega=0)</text>
        <dbReference type="Rhea" id="RHEA:16237"/>
        <dbReference type="Rhea" id="RHEA-COMP:10747"/>
        <dbReference type="Rhea" id="RHEA-COMP:10748"/>
        <dbReference type="ChEBI" id="CHEBI:83833"/>
        <dbReference type="ChEBI" id="CHEBI:83834"/>
        <dbReference type="EC" id="5.2.1.8"/>
    </reaction>
</comment>
<evidence type="ECO:0000256" key="10">
    <source>
        <dbReference type="ARBA" id="ARBA00023288"/>
    </source>
</evidence>
<dbReference type="Proteomes" id="UP001500880">
    <property type="component" value="Unassembled WGS sequence"/>
</dbReference>
<evidence type="ECO:0000256" key="4">
    <source>
        <dbReference type="ARBA" id="ARBA00022475"/>
    </source>
</evidence>
<evidence type="ECO:0000256" key="7">
    <source>
        <dbReference type="ARBA" id="ARBA00023136"/>
    </source>
</evidence>
<evidence type="ECO:0000313" key="16">
    <source>
        <dbReference type="EMBL" id="GAA0490702.1"/>
    </source>
</evidence>
<keyword evidence="7 11" id="KW-0472">Membrane</keyword>
<sequence>MKKLAIASIMAVFVLALAACSQDGEVVVESETGNITKDEFYEELKSKAGQSVLNNMVITQILEDKYDVEDQVDTQIEQEKEQYGDSFSMYLQQQNFQNEEDYREYVKQMKLQEQALIDGIEVSDDAVQKRYNRMQYEVEVSHILVKEKKKAQELIDKLNNGADFAELAKENSQDPGSAEKGGSYGFIKITDQYVAPFKDAAFDLEPGEISEPVQTTHGWHVIKVTDKRDVEEEIDPLEDMKEDIKNTLAKEKLQSDQEQLQKAQENLRQMITDANIDVKIDEYKGMFNLNKESGNNGDSQNSGSGDNKENSSSSDNEESKSNE</sequence>
<comment type="subcellular location">
    <subcellularLocation>
        <location evidence="2 11">Cell membrane</location>
        <topology evidence="2 11">Lipid-anchor</topology>
    </subcellularLocation>
</comment>
<dbReference type="HAMAP" id="MF_01145">
    <property type="entry name" value="Foldase_PrsA"/>
    <property type="match status" value="1"/>
</dbReference>
<evidence type="ECO:0000256" key="13">
    <source>
        <dbReference type="SAM" id="MobiDB-lite"/>
    </source>
</evidence>
<evidence type="ECO:0000256" key="12">
    <source>
        <dbReference type="SAM" id="Coils"/>
    </source>
</evidence>
<feature type="region of interest" description="Disordered" evidence="13">
    <location>
        <begin position="288"/>
        <end position="323"/>
    </location>
</feature>
<keyword evidence="17" id="KW-1185">Reference proteome</keyword>
<feature type="domain" description="PpiC" evidence="15">
    <location>
        <begin position="135"/>
        <end position="226"/>
    </location>
</feature>
<evidence type="ECO:0000256" key="11">
    <source>
        <dbReference type="HAMAP-Rule" id="MF_01145"/>
    </source>
</evidence>
<keyword evidence="6 11" id="KW-0697">Rotamase</keyword>
<dbReference type="InterPro" id="IPR050245">
    <property type="entry name" value="PrsA_foldase"/>
</dbReference>
<feature type="coiled-coil region" evidence="12">
    <location>
        <begin position="227"/>
        <end position="277"/>
    </location>
</feature>
<dbReference type="InterPro" id="IPR046357">
    <property type="entry name" value="PPIase_dom_sf"/>
</dbReference>
<accession>A0ABN1B5L0</accession>
<reference evidence="16 17" key="1">
    <citation type="journal article" date="2019" name="Int. J. Syst. Evol. Microbiol.">
        <title>The Global Catalogue of Microorganisms (GCM) 10K type strain sequencing project: providing services to taxonomists for standard genome sequencing and annotation.</title>
        <authorList>
            <consortium name="The Broad Institute Genomics Platform"/>
            <consortium name="The Broad Institute Genome Sequencing Center for Infectious Disease"/>
            <person name="Wu L."/>
            <person name="Ma J."/>
        </authorList>
    </citation>
    <scope>NUCLEOTIDE SEQUENCE [LARGE SCALE GENOMIC DNA]</scope>
    <source>
        <strain evidence="16 17">JCM 12389</strain>
    </source>
</reference>
<dbReference type="GO" id="GO:0016853">
    <property type="term" value="F:isomerase activity"/>
    <property type="evidence" value="ECO:0007669"/>
    <property type="project" value="UniProtKB-KW"/>
</dbReference>
<keyword evidence="9 11" id="KW-0413">Isomerase</keyword>
<dbReference type="PANTHER" id="PTHR47245">
    <property type="entry name" value="PEPTIDYLPROLYL ISOMERASE"/>
    <property type="match status" value="1"/>
</dbReference>
<dbReference type="EMBL" id="BAAADO010000003">
    <property type="protein sequence ID" value="GAA0490702.1"/>
    <property type="molecule type" value="Genomic_DNA"/>
</dbReference>
<organism evidence="16 17">
    <name type="scientific">Salinibacillus aidingensis</name>
    <dbReference type="NCBI Taxonomy" id="237684"/>
    <lineage>
        <taxon>Bacteria</taxon>
        <taxon>Bacillati</taxon>
        <taxon>Bacillota</taxon>
        <taxon>Bacilli</taxon>
        <taxon>Bacillales</taxon>
        <taxon>Bacillaceae</taxon>
        <taxon>Salinibacillus</taxon>
    </lineage>
</organism>
<feature type="chain" id="PRO_5046493615" description="Foldase protein PrsA" evidence="14">
    <location>
        <begin position="19"/>
        <end position="323"/>
    </location>
</feature>
<dbReference type="SUPFAM" id="SSF109998">
    <property type="entry name" value="Triger factor/SurA peptide-binding domain-like"/>
    <property type="match status" value="1"/>
</dbReference>
<name>A0ABN1B5L0_9BACI</name>
<dbReference type="RefSeq" id="WP_343839589.1">
    <property type="nucleotide sequence ID" value="NZ_BAAADO010000003.1"/>
</dbReference>
<dbReference type="PROSITE" id="PS50198">
    <property type="entry name" value="PPIC_PPIASE_2"/>
    <property type="match status" value="1"/>
</dbReference>
<protein>
    <recommendedName>
        <fullName evidence="11">Foldase protein PrsA</fullName>
        <ecNumber evidence="11">5.2.1.8</ecNumber>
    </recommendedName>
</protein>
<dbReference type="EC" id="5.2.1.8" evidence="11"/>
<evidence type="ECO:0000259" key="15">
    <source>
        <dbReference type="PROSITE" id="PS50198"/>
    </source>
</evidence>
<dbReference type="InterPro" id="IPR000297">
    <property type="entry name" value="PPIase_PpiC"/>
</dbReference>
<dbReference type="InterPro" id="IPR023059">
    <property type="entry name" value="Foldase_PrsA"/>
</dbReference>
<proteinExistence type="inferred from homology"/>
<keyword evidence="10 11" id="KW-0449">Lipoprotein</keyword>
<dbReference type="InterPro" id="IPR027304">
    <property type="entry name" value="Trigger_fact/SurA_dom_sf"/>
</dbReference>
<comment type="caution">
    <text evidence="16">The sequence shown here is derived from an EMBL/GenBank/DDBJ whole genome shotgun (WGS) entry which is preliminary data.</text>
</comment>
<dbReference type="Gene3D" id="3.10.50.40">
    <property type="match status" value="1"/>
</dbReference>
<dbReference type="PROSITE" id="PS51257">
    <property type="entry name" value="PROKAR_LIPOPROTEIN"/>
    <property type="match status" value="1"/>
</dbReference>
<evidence type="ECO:0000313" key="17">
    <source>
        <dbReference type="Proteomes" id="UP001500880"/>
    </source>
</evidence>
<evidence type="ECO:0000256" key="3">
    <source>
        <dbReference type="ARBA" id="ARBA00006071"/>
    </source>
</evidence>
<evidence type="ECO:0000256" key="9">
    <source>
        <dbReference type="ARBA" id="ARBA00023235"/>
    </source>
</evidence>
<dbReference type="Pfam" id="PF13616">
    <property type="entry name" value="Rotamase_3"/>
    <property type="match status" value="1"/>
</dbReference>
<dbReference type="SUPFAM" id="SSF54534">
    <property type="entry name" value="FKBP-like"/>
    <property type="match status" value="1"/>
</dbReference>
<gene>
    <name evidence="11" type="primary">prsA</name>
    <name evidence="16" type="ORF">GCM10008986_15910</name>
</gene>
<evidence type="ECO:0000256" key="8">
    <source>
        <dbReference type="ARBA" id="ARBA00023139"/>
    </source>
</evidence>
<keyword evidence="4 11" id="KW-1003">Cell membrane</keyword>
<keyword evidence="12" id="KW-0175">Coiled coil</keyword>
<comment type="similarity">
    <text evidence="3 11">Belongs to the PrsA family.</text>
</comment>
<comment type="function">
    <text evidence="11">Plays a major role in protein secretion by helping the post-translocational extracellular folding of several secreted proteins.</text>
</comment>
<evidence type="ECO:0000256" key="2">
    <source>
        <dbReference type="ARBA" id="ARBA00004193"/>
    </source>
</evidence>
<keyword evidence="5 11" id="KW-0732">Signal</keyword>
<keyword evidence="8 11" id="KW-0564">Palmitate</keyword>
<evidence type="ECO:0000256" key="14">
    <source>
        <dbReference type="SAM" id="SignalP"/>
    </source>
</evidence>
<feature type="compositionally biased region" description="Low complexity" evidence="13">
    <location>
        <begin position="293"/>
        <end position="314"/>
    </location>
</feature>